<gene>
    <name evidence="1" type="ORF">CEXT_78761</name>
</gene>
<evidence type="ECO:0000313" key="1">
    <source>
        <dbReference type="EMBL" id="GIX79952.1"/>
    </source>
</evidence>
<comment type="caution">
    <text evidence="1">The sequence shown here is derived from an EMBL/GenBank/DDBJ whole genome shotgun (WGS) entry which is preliminary data.</text>
</comment>
<dbReference type="EMBL" id="BPLR01002989">
    <property type="protein sequence ID" value="GIX79952.1"/>
    <property type="molecule type" value="Genomic_DNA"/>
</dbReference>
<accession>A0AAV4N5F4</accession>
<dbReference type="Proteomes" id="UP001054945">
    <property type="component" value="Unassembled WGS sequence"/>
</dbReference>
<keyword evidence="2" id="KW-1185">Reference proteome</keyword>
<feature type="non-terminal residue" evidence="1">
    <location>
        <position position="1"/>
    </location>
</feature>
<protein>
    <submittedName>
        <fullName evidence="1">Uncharacterized protein</fullName>
    </submittedName>
</protein>
<proteinExistence type="predicted"/>
<sequence length="39" mass="4400">SDFAIICLSSSSETHWLQATLVPFPINPLYDFKGKMTLQ</sequence>
<reference evidence="1 2" key="1">
    <citation type="submission" date="2021-06" db="EMBL/GenBank/DDBJ databases">
        <title>Caerostris extrusa draft genome.</title>
        <authorList>
            <person name="Kono N."/>
            <person name="Arakawa K."/>
        </authorList>
    </citation>
    <scope>NUCLEOTIDE SEQUENCE [LARGE SCALE GENOMIC DNA]</scope>
</reference>
<name>A0AAV4N5F4_CAEEX</name>
<dbReference type="AlphaFoldDB" id="A0AAV4N5F4"/>
<organism evidence="1 2">
    <name type="scientific">Caerostris extrusa</name>
    <name type="common">Bark spider</name>
    <name type="synonym">Caerostris bankana</name>
    <dbReference type="NCBI Taxonomy" id="172846"/>
    <lineage>
        <taxon>Eukaryota</taxon>
        <taxon>Metazoa</taxon>
        <taxon>Ecdysozoa</taxon>
        <taxon>Arthropoda</taxon>
        <taxon>Chelicerata</taxon>
        <taxon>Arachnida</taxon>
        <taxon>Araneae</taxon>
        <taxon>Araneomorphae</taxon>
        <taxon>Entelegynae</taxon>
        <taxon>Araneoidea</taxon>
        <taxon>Araneidae</taxon>
        <taxon>Caerostris</taxon>
    </lineage>
</organism>
<evidence type="ECO:0000313" key="2">
    <source>
        <dbReference type="Proteomes" id="UP001054945"/>
    </source>
</evidence>